<dbReference type="PANTHER" id="PTHR38590:SF1">
    <property type="entry name" value="BLL0828 PROTEIN"/>
    <property type="match status" value="1"/>
</dbReference>
<gene>
    <name evidence="2" type="ORF">M3D15_09190</name>
</gene>
<evidence type="ECO:0000259" key="1">
    <source>
        <dbReference type="Pfam" id="PF04480"/>
    </source>
</evidence>
<accession>A0ABT2HYV2</accession>
<dbReference type="GO" id="GO:0004519">
    <property type="term" value="F:endonuclease activity"/>
    <property type="evidence" value="ECO:0007669"/>
    <property type="project" value="UniProtKB-KW"/>
</dbReference>
<feature type="domain" description="DUF559" evidence="1">
    <location>
        <begin position="177"/>
        <end position="252"/>
    </location>
</feature>
<proteinExistence type="predicted"/>
<evidence type="ECO:0000313" key="2">
    <source>
        <dbReference type="EMBL" id="MCT2043496.1"/>
    </source>
</evidence>
<sequence>MSSRQLYGIGLSRADVARLVRRGRLVSLRRKWFAAPSADERVVQAIRFGGVLSCVSVLEQFGVWRPPGVGGLHVRFTRREKVSGGVQSHILPREIGEPLVRASDSGLKSVLCALTCLPADDAVAVLDSARQRRLVLDDDLHELRRWTSSAGRRVIVRSDGLAESGVETVMRLLLTRLRVQFQAQVVIAGVGRVDFLLGDRLIIEVDGEAYHADSVQFQQDRERDRMLHALGFTVLRFTYRDVMGDLDAVEQLLIGKVRADAHKWTRANCLWRRAGRADPVVRCA</sequence>
<organism evidence="2 3">
    <name type="scientific">Pseudoclavibacter albus</name>
    <dbReference type="NCBI Taxonomy" id="272241"/>
    <lineage>
        <taxon>Bacteria</taxon>
        <taxon>Bacillati</taxon>
        <taxon>Actinomycetota</taxon>
        <taxon>Actinomycetes</taxon>
        <taxon>Micrococcales</taxon>
        <taxon>Microbacteriaceae</taxon>
        <taxon>Pseudoclavibacter</taxon>
    </lineage>
</organism>
<dbReference type="InterPro" id="IPR011335">
    <property type="entry name" value="Restrct_endonuc-II-like"/>
</dbReference>
<protein>
    <submittedName>
        <fullName evidence="2">Endonuclease domain-containing protein</fullName>
    </submittedName>
</protein>
<dbReference type="InterPro" id="IPR047216">
    <property type="entry name" value="Endonuclease_DUF559_bact"/>
</dbReference>
<keyword evidence="2" id="KW-0378">Hydrolase</keyword>
<keyword evidence="3" id="KW-1185">Reference proteome</keyword>
<keyword evidence="2" id="KW-0540">Nuclease</keyword>
<dbReference type="PANTHER" id="PTHR38590">
    <property type="entry name" value="BLL0828 PROTEIN"/>
    <property type="match status" value="1"/>
</dbReference>
<reference evidence="2 3" key="1">
    <citation type="submission" date="2022-04" db="EMBL/GenBank/DDBJ databases">
        <title>Human microbiome associated bacterial genomes.</title>
        <authorList>
            <person name="Sandstrom S."/>
            <person name="Salamzade R."/>
            <person name="Kalan L.R."/>
        </authorList>
    </citation>
    <scope>NUCLEOTIDE SEQUENCE [LARGE SCALE GENOMIC DNA]</scope>
    <source>
        <strain evidence="3">p3-SID1799</strain>
    </source>
</reference>
<evidence type="ECO:0000313" key="3">
    <source>
        <dbReference type="Proteomes" id="UP001525379"/>
    </source>
</evidence>
<keyword evidence="2" id="KW-0255">Endonuclease</keyword>
<dbReference type="Gene3D" id="3.40.960.10">
    <property type="entry name" value="VSR Endonuclease"/>
    <property type="match status" value="1"/>
</dbReference>
<comment type="caution">
    <text evidence="2">The sequence shown here is derived from an EMBL/GenBank/DDBJ whole genome shotgun (WGS) entry which is preliminary data.</text>
</comment>
<name>A0ABT2HYV2_9MICO</name>
<dbReference type="Proteomes" id="UP001525379">
    <property type="component" value="Unassembled WGS sequence"/>
</dbReference>
<dbReference type="Pfam" id="PF04480">
    <property type="entry name" value="DUF559"/>
    <property type="match status" value="1"/>
</dbReference>
<dbReference type="InterPro" id="IPR007569">
    <property type="entry name" value="DUF559"/>
</dbReference>
<dbReference type="RefSeq" id="WP_260104636.1">
    <property type="nucleotide sequence ID" value="NZ_JALXSQ010000048.1"/>
</dbReference>
<dbReference type="SUPFAM" id="SSF52980">
    <property type="entry name" value="Restriction endonuclease-like"/>
    <property type="match status" value="1"/>
</dbReference>
<dbReference type="EMBL" id="JALXSQ010000048">
    <property type="protein sequence ID" value="MCT2043496.1"/>
    <property type="molecule type" value="Genomic_DNA"/>
</dbReference>